<name>A0A9P4TSK4_9PEZI</name>
<evidence type="ECO:0000256" key="1">
    <source>
        <dbReference type="SAM" id="MobiDB-lite"/>
    </source>
</evidence>
<sequence length="528" mass="56545">MSRFDMTAFVDRKGKNISAVALFPLGSTFAAEPTVRPIRWSNTSAGPDGPWNVLEQAVDYPSQRLRMYPSLTETTVFINASNCKSQSDSCPLPVTNMWTGSRAQNLQRERNSGLFDITTWDNVTEIIGMKGTGHIILDRIQICADCFMDGNAILSADDVTVGFLGGAQYRPGVGYLSMYAGPKTYAYKNATGAPTTGNRTLYTDYNSKFIPSLSYGLHIGSIHPNITPSLYWGGYDSSRVLGPPLTSNTDTFTLRDISLTVSTGGSAYLNNSQNSSVSVLSAITGQALVAKPDPAPPYLYLPRTVCDAITQHVPIVFNKDFNLYTPYVTSGSSPYILGRAFLQAAFIGSAWNQNKLFLAQAPGPTVQPGSIETIGPSDVALANFQRSPTWEQTWALTLQALPGTFNNTTPSGSNNNSTPDNSGEKGRKSGLSSGAIAGIAIGVVIPVLAALAAAFYIWSKSKGSRGIVQERGSESETYEQTEFADLHGTSPVKKDAGPVTTQNGAHGIKYTTVDGPPTELPATTPVRR</sequence>
<feature type="region of interest" description="Disordered" evidence="1">
    <location>
        <begin position="405"/>
        <end position="429"/>
    </location>
</feature>
<feature type="compositionally biased region" description="Low complexity" evidence="1">
    <location>
        <begin position="405"/>
        <end position="421"/>
    </location>
</feature>
<reference evidence="3" key="1">
    <citation type="journal article" date="2020" name="Stud. Mycol.">
        <title>101 Dothideomycetes genomes: a test case for predicting lifestyles and emergence of pathogens.</title>
        <authorList>
            <person name="Haridas S."/>
            <person name="Albert R."/>
            <person name="Binder M."/>
            <person name="Bloem J."/>
            <person name="Labutti K."/>
            <person name="Salamov A."/>
            <person name="Andreopoulos B."/>
            <person name="Baker S."/>
            <person name="Barry K."/>
            <person name="Bills G."/>
            <person name="Bluhm B."/>
            <person name="Cannon C."/>
            <person name="Castanera R."/>
            <person name="Culley D."/>
            <person name="Daum C."/>
            <person name="Ezra D."/>
            <person name="Gonzalez J."/>
            <person name="Henrissat B."/>
            <person name="Kuo A."/>
            <person name="Liang C."/>
            <person name="Lipzen A."/>
            <person name="Lutzoni F."/>
            <person name="Magnuson J."/>
            <person name="Mondo S."/>
            <person name="Nolan M."/>
            <person name="Ohm R."/>
            <person name="Pangilinan J."/>
            <person name="Park H.-J."/>
            <person name="Ramirez L."/>
            <person name="Alfaro M."/>
            <person name="Sun H."/>
            <person name="Tritt A."/>
            <person name="Yoshinaga Y."/>
            <person name="Zwiers L.-H."/>
            <person name="Turgeon B."/>
            <person name="Goodwin S."/>
            <person name="Spatafora J."/>
            <person name="Crous P."/>
            <person name="Grigoriev I."/>
        </authorList>
    </citation>
    <scope>NUCLEOTIDE SEQUENCE</scope>
    <source>
        <strain evidence="3">CBS 130266</strain>
    </source>
</reference>
<dbReference type="Proteomes" id="UP000800235">
    <property type="component" value="Unassembled WGS sequence"/>
</dbReference>
<dbReference type="PANTHER" id="PTHR16861">
    <property type="entry name" value="GLYCOPROTEIN 38"/>
    <property type="match status" value="1"/>
</dbReference>
<comment type="caution">
    <text evidence="3">The sequence shown here is derived from an EMBL/GenBank/DDBJ whole genome shotgun (WGS) entry which is preliminary data.</text>
</comment>
<feature type="transmembrane region" description="Helical" evidence="2">
    <location>
        <begin position="435"/>
        <end position="458"/>
    </location>
</feature>
<evidence type="ECO:0000256" key="2">
    <source>
        <dbReference type="SAM" id="Phobius"/>
    </source>
</evidence>
<gene>
    <name evidence="3" type="ORF">EJ08DRAFT_703629</name>
</gene>
<protein>
    <recommendedName>
        <fullName evidence="5">Peptidase A1 domain-containing protein</fullName>
    </recommendedName>
</protein>
<dbReference type="OrthoDB" id="4074350at2759"/>
<evidence type="ECO:0000313" key="4">
    <source>
        <dbReference type="Proteomes" id="UP000800235"/>
    </source>
</evidence>
<keyword evidence="4" id="KW-1185">Reference proteome</keyword>
<accession>A0A9P4TSK4</accession>
<organism evidence="3 4">
    <name type="scientific">Tothia fuscella</name>
    <dbReference type="NCBI Taxonomy" id="1048955"/>
    <lineage>
        <taxon>Eukaryota</taxon>
        <taxon>Fungi</taxon>
        <taxon>Dikarya</taxon>
        <taxon>Ascomycota</taxon>
        <taxon>Pezizomycotina</taxon>
        <taxon>Dothideomycetes</taxon>
        <taxon>Pleosporomycetidae</taxon>
        <taxon>Venturiales</taxon>
        <taxon>Cylindrosympodiaceae</taxon>
        <taxon>Tothia</taxon>
    </lineage>
</organism>
<dbReference type="EMBL" id="MU007157">
    <property type="protein sequence ID" value="KAF2416518.1"/>
    <property type="molecule type" value="Genomic_DNA"/>
</dbReference>
<feature type="region of interest" description="Disordered" evidence="1">
    <location>
        <begin position="487"/>
        <end position="528"/>
    </location>
</feature>
<evidence type="ECO:0000313" key="3">
    <source>
        <dbReference type="EMBL" id="KAF2416518.1"/>
    </source>
</evidence>
<dbReference type="SUPFAM" id="SSF50630">
    <property type="entry name" value="Acid proteases"/>
    <property type="match status" value="1"/>
</dbReference>
<keyword evidence="2" id="KW-1133">Transmembrane helix</keyword>
<keyword evidence="2" id="KW-0812">Transmembrane</keyword>
<dbReference type="PANTHER" id="PTHR16861:SF4">
    <property type="entry name" value="SH3 DOMAIN PROTEIN (AFU_ORTHOLOGUE AFUA_1G13610)"/>
    <property type="match status" value="1"/>
</dbReference>
<evidence type="ECO:0008006" key="5">
    <source>
        <dbReference type="Google" id="ProtNLM"/>
    </source>
</evidence>
<dbReference type="AlphaFoldDB" id="A0A9P4TSK4"/>
<dbReference type="InterPro" id="IPR021109">
    <property type="entry name" value="Peptidase_aspartic_dom_sf"/>
</dbReference>
<keyword evidence="2" id="KW-0472">Membrane</keyword>
<proteinExistence type="predicted"/>